<dbReference type="InParanoid" id="A0A2R5GPB4"/>
<dbReference type="AlphaFoldDB" id="A0A2R5GPB4"/>
<organism evidence="2 3">
    <name type="scientific">Hondaea fermentalgiana</name>
    <dbReference type="NCBI Taxonomy" id="2315210"/>
    <lineage>
        <taxon>Eukaryota</taxon>
        <taxon>Sar</taxon>
        <taxon>Stramenopiles</taxon>
        <taxon>Bigyra</taxon>
        <taxon>Labyrinthulomycetes</taxon>
        <taxon>Thraustochytrida</taxon>
        <taxon>Thraustochytriidae</taxon>
        <taxon>Hondaea</taxon>
    </lineage>
</organism>
<accession>A0A2R5GPB4</accession>
<dbReference type="Proteomes" id="UP000241890">
    <property type="component" value="Unassembled WGS sequence"/>
</dbReference>
<evidence type="ECO:0000256" key="1">
    <source>
        <dbReference type="SAM" id="MobiDB-lite"/>
    </source>
</evidence>
<protein>
    <submittedName>
        <fullName evidence="2">Uncharacterized protein</fullName>
    </submittedName>
</protein>
<sequence length="662" mass="71747">MEFDDLGGGEGFEDMDVDMAGLGEEEDDLGGVEDEVDRKTAVALVEALRDVVRQRLGALEQGFGAEFEGPTEVGTNKKASKTSSSTTTSTTNEGADTTASADDETSEGPSRLVESARALAALNASTLDGAEGPGAAVAQFRETCANLRQFVTDPYKKSIGAMDPVRRARARDQLRDFGDKSGRLKSLTTRAKRLKDYAKVQRDERSLGFDRKYGVHSLCLPSQLFKLAQDLRLDFMNDLEDEKKIYISHGQYLLVEVMYSNEGEISLNTQLVNESGDATALVDEASDILESLKHADRDGEIHLLHAKIRALIRRSDLEVALKAGSLHDLSKDAEAALMASQGGVKRVARGIEASMGPRPVAAGYLSRLDAAHVSPLRDASKILRAPQGEAGAPPCQLSDANGTAGASGNDAVAQGAVLALLLSPRGRLPIKDVALQTPPRLDVCVNVRANGNPRTNRIRIRIDPGPAVPSQMKKNLASIVHQVSLHPSQHDQLVEILRRLDQQTRFNALLASAVFNTIMEVAPKSPSATNDESLSKRPKISASQDSGWQRRVLVCASRRERMLKAQRAPQSSWSLLGDPQMNPQAQAEASEHLDIDQERVVMLRAVPPRQFQVFEGENVVLDVTVPEQKSEPLQTVPSDISSFLEASPSLPMALAKIFGYLD</sequence>
<name>A0A2R5GPB4_9STRA</name>
<evidence type="ECO:0000313" key="3">
    <source>
        <dbReference type="Proteomes" id="UP000241890"/>
    </source>
</evidence>
<gene>
    <name evidence="2" type="ORF">FCC1311_086802</name>
</gene>
<dbReference type="EMBL" id="BEYU01000122">
    <property type="protein sequence ID" value="GBG32455.1"/>
    <property type="molecule type" value="Genomic_DNA"/>
</dbReference>
<feature type="compositionally biased region" description="Low complexity" evidence="1">
    <location>
        <begin position="74"/>
        <end position="99"/>
    </location>
</feature>
<proteinExistence type="predicted"/>
<evidence type="ECO:0000313" key="2">
    <source>
        <dbReference type="EMBL" id="GBG32455.1"/>
    </source>
</evidence>
<feature type="region of interest" description="Disordered" evidence="1">
    <location>
        <begin position="1"/>
        <end position="34"/>
    </location>
</feature>
<comment type="caution">
    <text evidence="2">The sequence shown here is derived from an EMBL/GenBank/DDBJ whole genome shotgun (WGS) entry which is preliminary data.</text>
</comment>
<reference evidence="2 3" key="1">
    <citation type="submission" date="2017-12" db="EMBL/GenBank/DDBJ databases">
        <title>Sequencing, de novo assembly and annotation of complete genome of a new Thraustochytrid species, strain FCC1311.</title>
        <authorList>
            <person name="Sedici K."/>
            <person name="Godart F."/>
            <person name="Aiese Cigliano R."/>
            <person name="Sanseverino W."/>
            <person name="Barakat M."/>
            <person name="Ortet P."/>
            <person name="Marechal E."/>
            <person name="Cagnac O."/>
            <person name="Amato A."/>
        </authorList>
    </citation>
    <scope>NUCLEOTIDE SEQUENCE [LARGE SCALE GENOMIC DNA]</scope>
</reference>
<feature type="region of interest" description="Disordered" evidence="1">
    <location>
        <begin position="387"/>
        <end position="406"/>
    </location>
</feature>
<keyword evidence="3" id="KW-1185">Reference proteome</keyword>
<feature type="region of interest" description="Disordered" evidence="1">
    <location>
        <begin position="60"/>
        <end position="111"/>
    </location>
</feature>